<dbReference type="InterPro" id="IPR011006">
    <property type="entry name" value="CheY-like_superfamily"/>
</dbReference>
<keyword evidence="1" id="KW-0805">Transcription regulation</keyword>
<dbReference type="Proteomes" id="UP000680304">
    <property type="component" value="Unassembled WGS sequence"/>
</dbReference>
<evidence type="ECO:0000256" key="2">
    <source>
        <dbReference type="ARBA" id="ARBA00023125"/>
    </source>
</evidence>
<dbReference type="SMART" id="SM00342">
    <property type="entry name" value="HTH_ARAC"/>
    <property type="match status" value="1"/>
</dbReference>
<dbReference type="Pfam" id="PF12833">
    <property type="entry name" value="HTH_18"/>
    <property type="match status" value="1"/>
</dbReference>
<feature type="domain" description="Response regulatory" evidence="6">
    <location>
        <begin position="3"/>
        <end position="120"/>
    </location>
</feature>
<dbReference type="PRINTS" id="PR00032">
    <property type="entry name" value="HTHARAC"/>
</dbReference>
<dbReference type="SMART" id="SM00448">
    <property type="entry name" value="REC"/>
    <property type="match status" value="1"/>
</dbReference>
<evidence type="ECO:0000256" key="4">
    <source>
        <dbReference type="PROSITE-ProRule" id="PRU00169"/>
    </source>
</evidence>
<keyword evidence="2" id="KW-0238">DNA-binding</keyword>
<evidence type="ECO:0008006" key="9">
    <source>
        <dbReference type="Google" id="ProtNLM"/>
    </source>
</evidence>
<proteinExistence type="predicted"/>
<dbReference type="Gene3D" id="1.10.10.60">
    <property type="entry name" value="Homeodomain-like"/>
    <property type="match status" value="2"/>
</dbReference>
<accession>A0ABQ4N6L3</accession>
<dbReference type="RefSeq" id="WP_213528855.1">
    <property type="nucleotide sequence ID" value="NZ_BOVJ01000073.1"/>
</dbReference>
<gene>
    <name evidence="7" type="ORF">PACILC2_24100</name>
</gene>
<dbReference type="InterPro" id="IPR020449">
    <property type="entry name" value="Tscrpt_reg_AraC-type_HTH"/>
</dbReference>
<reference evidence="7 8" key="1">
    <citation type="submission" date="2021-04" db="EMBL/GenBank/DDBJ databases">
        <title>Draft genome sequence of Paenibacillus cisolokensis, LC2-13A.</title>
        <authorList>
            <person name="Uke A."/>
            <person name="Chhe C."/>
            <person name="Baramee S."/>
            <person name="Kosugi A."/>
        </authorList>
    </citation>
    <scope>NUCLEOTIDE SEQUENCE [LARGE SCALE GENOMIC DNA]</scope>
    <source>
        <strain evidence="7 8">LC2-13A</strain>
    </source>
</reference>
<comment type="caution">
    <text evidence="7">The sequence shown here is derived from an EMBL/GenBank/DDBJ whole genome shotgun (WGS) entry which is preliminary data.</text>
</comment>
<dbReference type="PROSITE" id="PS01124">
    <property type="entry name" value="HTH_ARAC_FAMILY_2"/>
    <property type="match status" value="1"/>
</dbReference>
<protein>
    <recommendedName>
        <fullName evidence="9">AraC family transcriptional regulator</fullName>
    </recommendedName>
</protein>
<evidence type="ECO:0000256" key="3">
    <source>
        <dbReference type="ARBA" id="ARBA00023163"/>
    </source>
</evidence>
<dbReference type="EMBL" id="BOVJ01000073">
    <property type="protein sequence ID" value="GIQ63842.1"/>
    <property type="molecule type" value="Genomic_DNA"/>
</dbReference>
<evidence type="ECO:0000313" key="8">
    <source>
        <dbReference type="Proteomes" id="UP000680304"/>
    </source>
</evidence>
<keyword evidence="8" id="KW-1185">Reference proteome</keyword>
<keyword evidence="3" id="KW-0804">Transcription</keyword>
<dbReference type="Gene3D" id="3.40.50.2300">
    <property type="match status" value="1"/>
</dbReference>
<dbReference type="SUPFAM" id="SSF52172">
    <property type="entry name" value="CheY-like"/>
    <property type="match status" value="1"/>
</dbReference>
<dbReference type="InterPro" id="IPR018060">
    <property type="entry name" value="HTH_AraC"/>
</dbReference>
<feature type="domain" description="HTH araC/xylS-type" evidence="5">
    <location>
        <begin position="362"/>
        <end position="460"/>
    </location>
</feature>
<feature type="modified residue" description="4-aspartylphosphate" evidence="4">
    <location>
        <position position="55"/>
    </location>
</feature>
<dbReference type="PROSITE" id="PS50110">
    <property type="entry name" value="RESPONSE_REGULATORY"/>
    <property type="match status" value="1"/>
</dbReference>
<dbReference type="SUPFAM" id="SSF46689">
    <property type="entry name" value="Homeodomain-like"/>
    <property type="match status" value="2"/>
</dbReference>
<dbReference type="CDD" id="cd17536">
    <property type="entry name" value="REC_YesN-like"/>
    <property type="match status" value="1"/>
</dbReference>
<dbReference type="PANTHER" id="PTHR43280:SF28">
    <property type="entry name" value="HTH-TYPE TRANSCRIPTIONAL ACTIVATOR RHAS"/>
    <property type="match status" value="1"/>
</dbReference>
<evidence type="ECO:0000256" key="1">
    <source>
        <dbReference type="ARBA" id="ARBA00023015"/>
    </source>
</evidence>
<evidence type="ECO:0000259" key="6">
    <source>
        <dbReference type="PROSITE" id="PS50110"/>
    </source>
</evidence>
<evidence type="ECO:0000313" key="7">
    <source>
        <dbReference type="EMBL" id="GIQ63842.1"/>
    </source>
</evidence>
<dbReference type="PANTHER" id="PTHR43280">
    <property type="entry name" value="ARAC-FAMILY TRANSCRIPTIONAL REGULATOR"/>
    <property type="match status" value="1"/>
</dbReference>
<organism evidence="7 8">
    <name type="scientific">Paenibacillus cisolokensis</name>
    <dbReference type="NCBI Taxonomy" id="1658519"/>
    <lineage>
        <taxon>Bacteria</taxon>
        <taxon>Bacillati</taxon>
        <taxon>Bacillota</taxon>
        <taxon>Bacilli</taxon>
        <taxon>Bacillales</taxon>
        <taxon>Paenibacillaceae</taxon>
        <taxon>Paenibacillus</taxon>
    </lineage>
</organism>
<keyword evidence="4" id="KW-0597">Phosphoprotein</keyword>
<name>A0ABQ4N6L3_9BACL</name>
<dbReference type="InterPro" id="IPR001789">
    <property type="entry name" value="Sig_transdc_resp-reg_receiver"/>
</dbReference>
<dbReference type="InterPro" id="IPR009057">
    <property type="entry name" value="Homeodomain-like_sf"/>
</dbReference>
<evidence type="ECO:0000259" key="5">
    <source>
        <dbReference type="PROSITE" id="PS01124"/>
    </source>
</evidence>
<sequence>MIRTLLVDDEPIVRKGLLHILPWERHGMQVVADVGGGEQALRVLEQERIDLLVTDLTMPGMSGFELIHKVQQAYPSINIAILTCHQDFQYIQEALRRGVLDYIVKTELDEEKLDELFQRMAARLASKETKAADAGKAASGGREMVLFIGLKSGCVPNELYKVPHVAEHFIIPIGSGGWMVEVPPLPAEWDDEARFALQSNAGERRWLVVRLHHAPVRNQSKEAAYRYMRRHVFYVADLGNGAEVVHDSLRDMKAFENADREQDWLRHWSSFEWVFDLTAWEELIKRIQEQRPDPESLCRELADMARAWHLAQRHDGTAPLMERMASLRTWPQWKEWLAQYRGQMAAALESDDTGKELAVSMLKAIRFCQQRMEDNLTQKELSSLVHLSRGYFSESFKRIVGLTYNDYMRRLRVDTARRLLTTTDLDITEIAKRCGFEDETYFRRLFREETGMSVKDYREQASRDGYALNYLGADGRQMSEPG</sequence>
<dbReference type="Pfam" id="PF00072">
    <property type="entry name" value="Response_reg"/>
    <property type="match status" value="1"/>
</dbReference>